<keyword evidence="4" id="KW-0808">Transferase</keyword>
<proteinExistence type="predicted"/>
<accession>A0A387HDX0</accession>
<dbReference type="Proteomes" id="UP000271554">
    <property type="component" value="Chromosome"/>
</dbReference>
<name>A0A387HDX0_9ACTN</name>
<evidence type="ECO:0000313" key="4">
    <source>
        <dbReference type="EMBL" id="AYG78907.1"/>
    </source>
</evidence>
<evidence type="ECO:0000256" key="2">
    <source>
        <dbReference type="PROSITE-ProRule" id="PRU00169"/>
    </source>
</evidence>
<dbReference type="InterPro" id="IPR001789">
    <property type="entry name" value="Sig_transdc_resp-reg_receiver"/>
</dbReference>
<feature type="modified residue" description="4-aspartylphosphate" evidence="2">
    <location>
        <position position="69"/>
    </location>
</feature>
<organism evidence="4 5">
    <name type="scientific">Streptomyces hundungensis</name>
    <dbReference type="NCBI Taxonomy" id="1077946"/>
    <lineage>
        <taxon>Bacteria</taxon>
        <taxon>Bacillati</taxon>
        <taxon>Actinomycetota</taxon>
        <taxon>Actinomycetes</taxon>
        <taxon>Kitasatosporales</taxon>
        <taxon>Streptomycetaceae</taxon>
        <taxon>Streptomyces</taxon>
    </lineage>
</organism>
<keyword evidence="5" id="KW-1185">Reference proteome</keyword>
<sequence length="160" mass="16958">MPAPSPAVGPPGSPPTTERALLLVDDHEDNLFALEHVLAPLGRRLLRATSGEQALKTVLRHPVAAVVMDVAMPGIDGLDTLSYLSRLDLTREVPVLLITGTGRDDRLAERAFRMGAAGLLIKPVDPWALRCHVRGLADLCAGTRPTAAGLVPSARNGPRV</sequence>
<dbReference type="KEGG" id="shun:DWB77_01016"/>
<protein>
    <submittedName>
        <fullName evidence="4">Sensory/regulatory protein RpfC</fullName>
        <ecNumber evidence="4">2.7.13.3</ecNumber>
    </submittedName>
</protein>
<dbReference type="InterPro" id="IPR011006">
    <property type="entry name" value="CheY-like_superfamily"/>
</dbReference>
<keyword evidence="1 2" id="KW-0597">Phosphoprotein</keyword>
<dbReference type="EC" id="2.7.13.3" evidence="4"/>
<dbReference type="GO" id="GO:0004673">
    <property type="term" value="F:protein histidine kinase activity"/>
    <property type="evidence" value="ECO:0007669"/>
    <property type="project" value="UniProtKB-EC"/>
</dbReference>
<reference evidence="4 5" key="1">
    <citation type="submission" date="2018-10" db="EMBL/GenBank/DDBJ databases">
        <title>Relationship between Morphology and Antimicrobial Activity in Streptomyces.</title>
        <authorList>
            <person name="Kang H.J."/>
            <person name="Kim S.B."/>
        </authorList>
    </citation>
    <scope>NUCLEOTIDE SEQUENCE [LARGE SCALE GENOMIC DNA]</scope>
    <source>
        <strain evidence="4 5">BH38</strain>
    </source>
</reference>
<dbReference type="Pfam" id="PF00072">
    <property type="entry name" value="Response_reg"/>
    <property type="match status" value="1"/>
</dbReference>
<dbReference type="SUPFAM" id="SSF52172">
    <property type="entry name" value="CheY-like"/>
    <property type="match status" value="1"/>
</dbReference>
<dbReference type="OrthoDB" id="9812260at2"/>
<dbReference type="PANTHER" id="PTHR44591:SF3">
    <property type="entry name" value="RESPONSE REGULATORY DOMAIN-CONTAINING PROTEIN"/>
    <property type="match status" value="1"/>
</dbReference>
<dbReference type="SMART" id="SM00448">
    <property type="entry name" value="REC"/>
    <property type="match status" value="1"/>
</dbReference>
<feature type="domain" description="Response regulatory" evidence="3">
    <location>
        <begin position="20"/>
        <end position="137"/>
    </location>
</feature>
<evidence type="ECO:0000313" key="5">
    <source>
        <dbReference type="Proteomes" id="UP000271554"/>
    </source>
</evidence>
<dbReference type="AlphaFoldDB" id="A0A387HDX0"/>
<dbReference type="GO" id="GO:0000160">
    <property type="term" value="P:phosphorelay signal transduction system"/>
    <property type="evidence" value="ECO:0007669"/>
    <property type="project" value="InterPro"/>
</dbReference>
<dbReference type="PROSITE" id="PS50110">
    <property type="entry name" value="RESPONSE_REGULATORY"/>
    <property type="match status" value="1"/>
</dbReference>
<dbReference type="CDD" id="cd00156">
    <property type="entry name" value="REC"/>
    <property type="match status" value="1"/>
</dbReference>
<dbReference type="PANTHER" id="PTHR44591">
    <property type="entry name" value="STRESS RESPONSE REGULATOR PROTEIN 1"/>
    <property type="match status" value="1"/>
</dbReference>
<dbReference type="RefSeq" id="WP_120720091.1">
    <property type="nucleotide sequence ID" value="NZ_CP032698.1"/>
</dbReference>
<dbReference type="EMBL" id="CP032698">
    <property type="protein sequence ID" value="AYG78907.1"/>
    <property type="molecule type" value="Genomic_DNA"/>
</dbReference>
<evidence type="ECO:0000256" key="1">
    <source>
        <dbReference type="ARBA" id="ARBA00022553"/>
    </source>
</evidence>
<dbReference type="Gene3D" id="3.40.50.2300">
    <property type="match status" value="1"/>
</dbReference>
<dbReference type="InterPro" id="IPR050595">
    <property type="entry name" value="Bact_response_regulator"/>
</dbReference>
<evidence type="ECO:0000259" key="3">
    <source>
        <dbReference type="PROSITE" id="PS50110"/>
    </source>
</evidence>
<gene>
    <name evidence="4" type="primary">rpfC</name>
    <name evidence="4" type="ORF">DWB77_01016</name>
</gene>